<evidence type="ECO:0000313" key="9">
    <source>
        <dbReference type="Proteomes" id="UP000319516"/>
    </source>
</evidence>
<dbReference type="SUPFAM" id="SSF49452">
    <property type="entry name" value="Starch-binding domain-like"/>
    <property type="match status" value="1"/>
</dbReference>
<reference evidence="8 9" key="1">
    <citation type="submission" date="2019-06" db="EMBL/GenBank/DDBJ databases">
        <title>Sequencing the genomes of 1000 actinobacteria strains.</title>
        <authorList>
            <person name="Klenk H.-P."/>
        </authorList>
    </citation>
    <scope>NUCLEOTIDE SEQUENCE [LARGE SCALE GENOMIC DNA]</scope>
    <source>
        <strain evidence="8 9">DSM 12335</strain>
    </source>
</reference>
<evidence type="ECO:0000256" key="4">
    <source>
        <dbReference type="ARBA" id="ARBA00022825"/>
    </source>
</evidence>
<dbReference type="PANTHER" id="PTHR43806:SF11">
    <property type="entry name" value="CEREVISIN-RELATED"/>
    <property type="match status" value="1"/>
</dbReference>
<dbReference type="PROSITE" id="PS00138">
    <property type="entry name" value="SUBTILASE_SER"/>
    <property type="match status" value="1"/>
</dbReference>
<dbReference type="GO" id="GO:0006508">
    <property type="term" value="P:proteolysis"/>
    <property type="evidence" value="ECO:0007669"/>
    <property type="project" value="UniProtKB-KW"/>
</dbReference>
<dbReference type="Gene3D" id="3.40.50.200">
    <property type="entry name" value="Peptidase S8/S53 domain"/>
    <property type="match status" value="1"/>
</dbReference>
<dbReference type="InterPro" id="IPR015500">
    <property type="entry name" value="Peptidase_S8_subtilisin-rel"/>
</dbReference>
<dbReference type="GO" id="GO:0030246">
    <property type="term" value="F:carbohydrate binding"/>
    <property type="evidence" value="ECO:0007669"/>
    <property type="project" value="InterPro"/>
</dbReference>
<accession>A0A542YTM3</accession>
<evidence type="ECO:0000256" key="1">
    <source>
        <dbReference type="ARBA" id="ARBA00011073"/>
    </source>
</evidence>
<dbReference type="PANTHER" id="PTHR43806">
    <property type="entry name" value="PEPTIDASE S8"/>
    <property type="match status" value="1"/>
</dbReference>
<evidence type="ECO:0000256" key="5">
    <source>
        <dbReference type="PROSITE-ProRule" id="PRU01240"/>
    </source>
</evidence>
<organism evidence="8 9">
    <name type="scientific">Ornithinicoccus hortensis</name>
    <dbReference type="NCBI Taxonomy" id="82346"/>
    <lineage>
        <taxon>Bacteria</taxon>
        <taxon>Bacillati</taxon>
        <taxon>Actinomycetota</taxon>
        <taxon>Actinomycetes</taxon>
        <taxon>Micrococcales</taxon>
        <taxon>Intrasporangiaceae</taxon>
        <taxon>Ornithinicoccus</taxon>
    </lineage>
</organism>
<dbReference type="InterPro" id="IPR013784">
    <property type="entry name" value="Carb-bd-like_fold"/>
</dbReference>
<dbReference type="InterPro" id="IPR013320">
    <property type="entry name" value="ConA-like_dom_sf"/>
</dbReference>
<keyword evidence="4 5" id="KW-0720">Serine protease</keyword>
<dbReference type="InterPro" id="IPR015915">
    <property type="entry name" value="Kelch-typ_b-propeller"/>
</dbReference>
<dbReference type="GO" id="GO:0004252">
    <property type="term" value="F:serine-type endopeptidase activity"/>
    <property type="evidence" value="ECO:0007669"/>
    <property type="project" value="UniProtKB-UniRule"/>
</dbReference>
<keyword evidence="9" id="KW-1185">Reference proteome</keyword>
<dbReference type="PROSITE" id="PS51892">
    <property type="entry name" value="SUBTILASE"/>
    <property type="match status" value="1"/>
</dbReference>
<name>A0A542YTM3_9MICO</name>
<feature type="active site" description="Charge relay system" evidence="5">
    <location>
        <position position="206"/>
    </location>
</feature>
<sequence>MGSSSTRRGQGARGGKRRWVAVALSGLLATMGGMALGAGAGATPAEPAADAGDKVSHEVAQALDADGQATFLVRFADRPDLDALAEIEDWDARGEAVHRELRATAAASQRQARADLDAAHTAYTPFFISNAILVKHGDAELVSTLAADPEVEGIYPNTAYEIPTPVEEPAVVGPTAVEWGVADVNADDVWSQFGLTGEDIVVANIDTGVDYEHPALVNQYRGNNGDGTFDHNYNWFDAAGTGSDEPWDFDAHGTHTMGTMVGDDGGEHQIGVAPGATWIAANGCCPSDEALILSGEWMLAPTDLTGENPDASMRPHIINNSWGTTAPSNDPFMEDVAEAWAASGIFGVWANGNIGPGCETSGSPGSRIINYSVGNYDANHNIASSSSRGAGQDGEIKPNISAPGTAVTSSVPGGDYAAFTGTSMATPHVAGAIALLWSADPALVGDIELTKELLDGTAIDNPNDQCGGTDADNNVFGEGRLDALALLTAAPIADSGTVEGTVTDASTGDPVAGAQVLLQGERERSVRTGADGSYRVRFSSGDYTVTVSRFGYVTDTDTLTIPVDDTVTHDVALDPAPSGTLTGTVTDGGGQGWPLYARLSVQGEPTVGSYTDPETGAYELVLPAGTHTVVATAQYPGYQVGSAEVTIAEDGTVEQDFALPVDAVTCNAPGYSVVVDGITESFDGTEAPDGWTVEDLNGSGGVWVFEDPYDIPNGTGGEGNFAVVNSDFLGPDNPQDTTLVSPVVDLSAVESPAVGFNHYREDFGSSVAQVELSTDGGSTWTPLWEAAGSGAGPVLLPLGDEAGTDTQVRFHYEADWDAWWQVDDVFIGSRQCLPDGGGLVVGYVQNDSDGAGILGARVTSLENPSDVGTTRATPDDDALEDGFYWLYSALTGSTPFEASARNYGTDQQDVDVPVGDVGRADFVLGSAVLEVDPTSLETEVQLGESDSAEFTVTNNGTSPAEVTFGERNVGFEILRADGSRMTTQEVLGSAGAPVVSREADVSVAAFRDGPAPSGETAAPPRTAEEPWVDLTPLELPVLDNRVVSVEGQWYSIGGTDGFESTDAVWRYDATALEWMPVAPLPAPAQSSAVGVVGGQIVVAGGWQDGDPTDQTWLYDPASDAWTAAAGMPVPTSSSGYAVLGGQLVVVGGCTTADCFPIVDTVQSYDPAADEWTELAPLPQANAFPVCGAVGGVLACAGGIDDDGAGLADTLLYDPAEDAWADGAPAPVTVWGAAGTAANDQLVVVGGVQDDNITNATFGYDPDADTWSEFPAANEAVYRGGGACGLVRIGGDLGGFSPTDSAEQLPGFDECAESGADVPWLDLDTTEAVLEPGDSVTVLVTTDSSTVAQPGTYSGQVTISANTPVRPTPVDVAMHVSPPLTWGKVMGTAYLEACDGGQTAGDSIPINVDPVREDVGDGWLVVTNHEGDYARWFNTQVGRLRMTASLPGYRPDMHLVDLVRGDTVTQDFSMRDNACEENPEPVPPEVVRVAGVDRYDTASRISQLFPGPVDTVFVATGKDYPDALAAAASSGSQGAPVLLTHPEWLPQTTRIELQRLEPSTVVLVGGTSAVGQEVEDELAAFVPDAEVVRYAGADRYETAAIIAGDFASADVVYVATGRKFPDALAGAARAGALDGPVLLVRPDAVPDATAEQLSRLAPEQIVLLGGTQAVSADVEEALGSYGPVERVAGPTRYETAALIAQDHETSQDIFVATGQDWPDALAGAARAADTDVPVLLVKQDSIPEATWTELDRLDPGRIFLLGGTAAISEGVADQLRTLE</sequence>
<evidence type="ECO:0000259" key="7">
    <source>
        <dbReference type="Pfam" id="PF00082"/>
    </source>
</evidence>
<dbReference type="SUPFAM" id="SSF52743">
    <property type="entry name" value="Subtilisin-like"/>
    <property type="match status" value="1"/>
</dbReference>
<dbReference type="SUPFAM" id="SSF49899">
    <property type="entry name" value="Concanavalin A-like lectins/glucanases"/>
    <property type="match status" value="1"/>
</dbReference>
<dbReference type="InterPro" id="IPR006652">
    <property type="entry name" value="Kelch_1"/>
</dbReference>
<dbReference type="SMART" id="SM00612">
    <property type="entry name" value="Kelch"/>
    <property type="match status" value="5"/>
</dbReference>
<feature type="region of interest" description="Disordered" evidence="6">
    <location>
        <begin position="384"/>
        <end position="406"/>
    </location>
</feature>
<dbReference type="Pfam" id="PF24681">
    <property type="entry name" value="Kelch_KLHDC2_KLHL20_DRC7"/>
    <property type="match status" value="1"/>
</dbReference>
<dbReference type="SUPFAM" id="SSF49464">
    <property type="entry name" value="Carboxypeptidase regulatory domain-like"/>
    <property type="match status" value="1"/>
</dbReference>
<dbReference type="Gene3D" id="2.60.40.1120">
    <property type="entry name" value="Carboxypeptidase-like, regulatory domain"/>
    <property type="match status" value="3"/>
</dbReference>
<protein>
    <submittedName>
        <fullName evidence="8">Putative cell wall-binding protein</fullName>
    </submittedName>
</protein>
<dbReference type="PRINTS" id="PR00723">
    <property type="entry name" value="SUBTILISIN"/>
</dbReference>
<dbReference type="Pfam" id="PF00082">
    <property type="entry name" value="Peptidase_S8"/>
    <property type="match status" value="1"/>
</dbReference>
<dbReference type="InterPro" id="IPR007253">
    <property type="entry name" value="Cell_wall-bd_2"/>
</dbReference>
<dbReference type="EMBL" id="VFOP01000001">
    <property type="protein sequence ID" value="TQL51443.1"/>
    <property type="molecule type" value="Genomic_DNA"/>
</dbReference>
<feature type="active site" description="Charge relay system" evidence="5">
    <location>
        <position position="423"/>
    </location>
</feature>
<dbReference type="InterPro" id="IPR050131">
    <property type="entry name" value="Peptidase_S8_subtilisin-like"/>
</dbReference>
<dbReference type="InterPro" id="IPR023828">
    <property type="entry name" value="Peptidase_S8_Ser-AS"/>
</dbReference>
<dbReference type="Pfam" id="PF13620">
    <property type="entry name" value="CarboxypepD_reg"/>
    <property type="match status" value="1"/>
</dbReference>
<dbReference type="InterPro" id="IPR000209">
    <property type="entry name" value="Peptidase_S8/S53_dom"/>
</dbReference>
<dbReference type="SUPFAM" id="SSF117281">
    <property type="entry name" value="Kelch motif"/>
    <property type="match status" value="1"/>
</dbReference>
<gene>
    <name evidence="8" type="ORF">FB467_2589</name>
</gene>
<evidence type="ECO:0000256" key="6">
    <source>
        <dbReference type="SAM" id="MobiDB-lite"/>
    </source>
</evidence>
<keyword evidence="2 5" id="KW-0645">Protease</keyword>
<comment type="similarity">
    <text evidence="1 5">Belongs to the peptidase S8 family.</text>
</comment>
<dbReference type="Proteomes" id="UP000319516">
    <property type="component" value="Unassembled WGS sequence"/>
</dbReference>
<comment type="caution">
    <text evidence="8">The sequence shown here is derived from an EMBL/GenBank/DDBJ whole genome shotgun (WGS) entry which is preliminary data.</text>
</comment>
<evidence type="ECO:0000256" key="3">
    <source>
        <dbReference type="ARBA" id="ARBA00022801"/>
    </source>
</evidence>
<feature type="domain" description="Peptidase S8/S53" evidence="7">
    <location>
        <begin position="197"/>
        <end position="479"/>
    </location>
</feature>
<keyword evidence="3 5" id="KW-0378">Hydrolase</keyword>
<proteinExistence type="inferred from homology"/>
<dbReference type="Pfam" id="PF04122">
    <property type="entry name" value="CW_binding_2"/>
    <property type="match status" value="3"/>
</dbReference>
<dbReference type="InterPro" id="IPR036852">
    <property type="entry name" value="Peptidase_S8/S53_dom_sf"/>
</dbReference>
<dbReference type="Gene3D" id="2.120.10.80">
    <property type="entry name" value="Kelch-type beta propeller"/>
    <property type="match status" value="1"/>
</dbReference>
<feature type="active site" description="Charge relay system" evidence="5">
    <location>
        <position position="252"/>
    </location>
</feature>
<evidence type="ECO:0000313" key="8">
    <source>
        <dbReference type="EMBL" id="TQL51443.1"/>
    </source>
</evidence>
<dbReference type="Gene3D" id="2.60.120.200">
    <property type="match status" value="1"/>
</dbReference>
<evidence type="ECO:0000256" key="2">
    <source>
        <dbReference type="ARBA" id="ARBA00022670"/>
    </source>
</evidence>
<dbReference type="InterPro" id="IPR008969">
    <property type="entry name" value="CarboxyPept-like_regulatory"/>
</dbReference>